<protein>
    <recommendedName>
        <fullName evidence="3">Polysaccharide deacetylase</fullName>
    </recommendedName>
</protein>
<dbReference type="AlphaFoldDB" id="A0A1G5PLW5"/>
<dbReference type="InterPro" id="IPR011330">
    <property type="entry name" value="Glyco_hydro/deAcase_b/a-brl"/>
</dbReference>
<sequence>MTPQIEPDWSRLEEEFEVWKQEGRVLPLWWRDDDAIAPTTELETLSLLSEKMGLPVHLAIIPKFAQQTLADTLDDTFIPVVHGWSHENHAPSGEKKMEFGEHRALETLLNDANTGLERLQNLFGGKVQPMFVPPWNRISPAITQNLASLGYHAISTFTPRKHALAARNLSQVNTHLDLIDWRGGRSLVAPQILVDQLTCDLQDRRFGKTDATEPYGILTHHLVHDPSIWWFTETLVERLLAGPGHPWHFTHAHAAP</sequence>
<accession>A0A1G5PLW5</accession>
<evidence type="ECO:0008006" key="3">
    <source>
        <dbReference type="Google" id="ProtNLM"/>
    </source>
</evidence>
<reference evidence="1 2" key="1">
    <citation type="submission" date="2016-10" db="EMBL/GenBank/DDBJ databases">
        <authorList>
            <person name="de Groot N.N."/>
        </authorList>
    </citation>
    <scope>NUCLEOTIDE SEQUENCE [LARGE SCALE GENOMIC DNA]</scope>
    <source>
        <strain evidence="1 2">U95</strain>
    </source>
</reference>
<organism evidence="1 2">
    <name type="scientific">Epibacterium ulvae</name>
    <dbReference type="NCBI Taxonomy" id="1156985"/>
    <lineage>
        <taxon>Bacteria</taxon>
        <taxon>Pseudomonadati</taxon>
        <taxon>Pseudomonadota</taxon>
        <taxon>Alphaproteobacteria</taxon>
        <taxon>Rhodobacterales</taxon>
        <taxon>Roseobacteraceae</taxon>
        <taxon>Epibacterium</taxon>
    </lineage>
</organism>
<evidence type="ECO:0000313" key="1">
    <source>
        <dbReference type="EMBL" id="SCZ50443.1"/>
    </source>
</evidence>
<keyword evidence="2" id="KW-1185">Reference proteome</keyword>
<dbReference type="EMBL" id="FMWG01000001">
    <property type="protein sequence ID" value="SCZ50443.1"/>
    <property type="molecule type" value="Genomic_DNA"/>
</dbReference>
<dbReference type="RefSeq" id="WP_332835856.1">
    <property type="nucleotide sequence ID" value="NZ_CANMPF010000002.1"/>
</dbReference>
<dbReference type="InterPro" id="IPR049591">
    <property type="entry name" value="CE4_u4-like"/>
</dbReference>
<dbReference type="STRING" id="1156985.SAMN04488118_101286"/>
<name>A0A1G5PLW5_9RHOB</name>
<dbReference type="SUPFAM" id="SSF88713">
    <property type="entry name" value="Glycoside hydrolase/deacetylase"/>
    <property type="match status" value="1"/>
</dbReference>
<gene>
    <name evidence="1" type="ORF">SAMN04488118_101286</name>
</gene>
<evidence type="ECO:0000313" key="2">
    <source>
        <dbReference type="Proteomes" id="UP000198767"/>
    </source>
</evidence>
<dbReference type="Proteomes" id="UP000198767">
    <property type="component" value="Unassembled WGS sequence"/>
</dbReference>
<dbReference type="GO" id="GO:0005975">
    <property type="term" value="P:carbohydrate metabolic process"/>
    <property type="evidence" value="ECO:0007669"/>
    <property type="project" value="InterPro"/>
</dbReference>
<dbReference type="CDD" id="cd10928">
    <property type="entry name" value="CE4_u4"/>
    <property type="match status" value="1"/>
</dbReference>
<proteinExistence type="predicted"/>
<dbReference type="Gene3D" id="3.20.20.370">
    <property type="entry name" value="Glycoside hydrolase/deacetylase"/>
    <property type="match status" value="1"/>
</dbReference>